<organism evidence="3 4">
    <name type="scientific">Microbacterium enclense</name>
    <dbReference type="NCBI Taxonomy" id="993073"/>
    <lineage>
        <taxon>Bacteria</taxon>
        <taxon>Bacillati</taxon>
        <taxon>Actinomycetota</taxon>
        <taxon>Actinomycetes</taxon>
        <taxon>Micrococcales</taxon>
        <taxon>Microbacteriaceae</taxon>
        <taxon>Microbacterium</taxon>
    </lineage>
</organism>
<dbReference type="Gene3D" id="3.40.50.1820">
    <property type="entry name" value="alpha/beta hydrolase"/>
    <property type="match status" value="1"/>
</dbReference>
<keyword evidence="3" id="KW-0378">Hydrolase</keyword>
<dbReference type="GO" id="GO:0016787">
    <property type="term" value="F:hydrolase activity"/>
    <property type="evidence" value="ECO:0007669"/>
    <property type="project" value="UniProtKB-KW"/>
</dbReference>
<evidence type="ECO:0000313" key="4">
    <source>
        <dbReference type="Proteomes" id="UP000285970"/>
    </source>
</evidence>
<keyword evidence="1" id="KW-0812">Transmembrane</keyword>
<comment type="caution">
    <text evidence="3">The sequence shown here is derived from an EMBL/GenBank/DDBJ whole genome shotgun (WGS) entry which is preliminary data.</text>
</comment>
<dbReference type="InterPro" id="IPR000073">
    <property type="entry name" value="AB_hydrolase_1"/>
</dbReference>
<accession>A0A443JMU8</accession>
<dbReference type="SUPFAM" id="SSF53474">
    <property type="entry name" value="alpha/beta-Hydrolases"/>
    <property type="match status" value="1"/>
</dbReference>
<proteinExistence type="predicted"/>
<dbReference type="GO" id="GO:0016020">
    <property type="term" value="C:membrane"/>
    <property type="evidence" value="ECO:0007669"/>
    <property type="project" value="TreeGrafter"/>
</dbReference>
<sequence length="305" mass="32727">MERQLRRLVVPTAAGPIVAHAGRRSASAVATVLLHGAAGSWRTWMPLLGAADRLGIPLDDVIAIDLPGWGESPGPAPSPAEAAEAVVAVARALGYPRWRVVGHSLGAVIALDVAALFPAQTVAVGLVSPTGAAVRAVMRRPLTGWTALPAFGGMVGAMGILRGLGPLARPLLRSLRRIGALRVFARPLFRHPDRVDPEVSDALADEIRPSAFLSAAHAARAHDDAVWKRITAPVRAVRGRHDVFAGRQDARDARRRIPGYRETVLDDSGHFAHVEQAYETLRALRDVWTAEPDRRSNATRDRQPT</sequence>
<dbReference type="PRINTS" id="PR00412">
    <property type="entry name" value="EPOXHYDRLASE"/>
</dbReference>
<dbReference type="AlphaFoldDB" id="A0A443JMU8"/>
<name>A0A443JMU8_9MICO</name>
<protein>
    <submittedName>
        <fullName evidence="3">Alpha/beta hydrolase</fullName>
    </submittedName>
</protein>
<evidence type="ECO:0000256" key="1">
    <source>
        <dbReference type="SAM" id="Phobius"/>
    </source>
</evidence>
<dbReference type="Pfam" id="PF12697">
    <property type="entry name" value="Abhydrolase_6"/>
    <property type="match status" value="1"/>
</dbReference>
<dbReference type="InterPro" id="IPR000639">
    <property type="entry name" value="Epox_hydrolase-like"/>
</dbReference>
<evidence type="ECO:0000259" key="2">
    <source>
        <dbReference type="Pfam" id="PF12697"/>
    </source>
</evidence>
<feature type="domain" description="AB hydrolase-1" evidence="2">
    <location>
        <begin position="32"/>
        <end position="280"/>
    </location>
</feature>
<dbReference type="PANTHER" id="PTHR43798:SF33">
    <property type="entry name" value="HYDROLASE, PUTATIVE (AFU_ORTHOLOGUE AFUA_2G14860)-RELATED"/>
    <property type="match status" value="1"/>
</dbReference>
<dbReference type="InterPro" id="IPR029058">
    <property type="entry name" value="AB_hydrolase_fold"/>
</dbReference>
<dbReference type="InterPro" id="IPR050266">
    <property type="entry name" value="AB_hydrolase_sf"/>
</dbReference>
<dbReference type="EMBL" id="RBZY01000008">
    <property type="protein sequence ID" value="RWR21822.1"/>
    <property type="molecule type" value="Genomic_DNA"/>
</dbReference>
<dbReference type="OrthoDB" id="27092at2"/>
<reference evidence="3 4" key="1">
    <citation type="journal article" date="2018" name="Front. Microbiol.">
        <title>Novel Insights Into Bacterial Dimethylsulfoniopropionate Catabolism in the East China Sea.</title>
        <authorList>
            <person name="Liu J."/>
            <person name="Liu J."/>
            <person name="Zhang S.H."/>
            <person name="Liang J."/>
            <person name="Lin H."/>
            <person name="Song D."/>
            <person name="Yang G.P."/>
            <person name="Todd J.D."/>
            <person name="Zhang X.H."/>
        </authorList>
    </citation>
    <scope>NUCLEOTIDE SEQUENCE [LARGE SCALE GENOMIC DNA]</scope>
    <source>
        <strain evidence="3 4">ZYFD042</strain>
    </source>
</reference>
<feature type="transmembrane region" description="Helical" evidence="1">
    <location>
        <begin position="105"/>
        <end position="127"/>
    </location>
</feature>
<dbReference type="RefSeq" id="WP_128216757.1">
    <property type="nucleotide sequence ID" value="NZ_RBZY01000008.1"/>
</dbReference>
<evidence type="ECO:0000313" key="3">
    <source>
        <dbReference type="EMBL" id="RWR21822.1"/>
    </source>
</evidence>
<dbReference type="Proteomes" id="UP000285970">
    <property type="component" value="Unassembled WGS sequence"/>
</dbReference>
<keyword evidence="1" id="KW-1133">Transmembrane helix</keyword>
<gene>
    <name evidence="3" type="ORF">D8Y23_03360</name>
</gene>
<keyword evidence="1" id="KW-0472">Membrane</keyword>
<feature type="transmembrane region" description="Helical" evidence="1">
    <location>
        <begin position="147"/>
        <end position="168"/>
    </location>
</feature>
<dbReference type="PANTHER" id="PTHR43798">
    <property type="entry name" value="MONOACYLGLYCEROL LIPASE"/>
    <property type="match status" value="1"/>
</dbReference>